<sequence>MRISVFVPGRLHGFEMALYFQKMGILNELVTGYPKKYVVPFGIEKQFVKSIYLNEIINRTTNWLGLGYPLDFLACEAFDYLASTIIKFDSHVYFIWSGYGLKTIRKIRQKNPAAKVIIVRGSAHIDEQEYLLKKINNSTKQQINPRIIKKELEEYRCSDYITVPSSFAFDSFINRGINKEKLFLNFLGVNLEEFPFKEKNIDRHKPLIFGNVGTLSKRKNVLAIIEVLHKLNLNGHNFKLILAGQIDHESFDASILKKYTFIDYRGKVDQRELHLIYAEIDVFIINSIEEGLAMVQLQAMSCGCPIIATTNTGGTDIVKNYENGIIISILDDNALEKSIIWFNDHKDDIHQMSIKSREIAQTGFTWDDFGKRNLDFIKKILQN</sequence>
<evidence type="ECO:0000259" key="1">
    <source>
        <dbReference type="Pfam" id="PF00534"/>
    </source>
</evidence>
<evidence type="ECO:0000313" key="3">
    <source>
        <dbReference type="Proteomes" id="UP001144347"/>
    </source>
</evidence>
<dbReference type="PANTHER" id="PTHR45947:SF3">
    <property type="entry name" value="SULFOQUINOVOSYL TRANSFERASE SQD2"/>
    <property type="match status" value="1"/>
</dbReference>
<gene>
    <name evidence="2" type="ORF">O0955_11910</name>
</gene>
<dbReference type="SUPFAM" id="SSF53756">
    <property type="entry name" value="UDP-Glycosyltransferase/glycogen phosphorylase"/>
    <property type="match status" value="1"/>
</dbReference>
<accession>A0ABT4L9U5</accession>
<dbReference type="EMBL" id="JAPWGM010000003">
    <property type="protein sequence ID" value="MCZ4244707.1"/>
    <property type="molecule type" value="Genomic_DNA"/>
</dbReference>
<dbReference type="Pfam" id="PF00534">
    <property type="entry name" value="Glycos_transf_1"/>
    <property type="match status" value="1"/>
</dbReference>
<evidence type="ECO:0000313" key="2">
    <source>
        <dbReference type="EMBL" id="MCZ4244707.1"/>
    </source>
</evidence>
<dbReference type="Gene3D" id="3.40.50.2000">
    <property type="entry name" value="Glycogen Phosphorylase B"/>
    <property type="match status" value="2"/>
</dbReference>
<name>A0ABT4L9U5_9SPHI</name>
<protein>
    <submittedName>
        <fullName evidence="2">Glycosyltransferase family 4 protein</fullName>
    </submittedName>
</protein>
<dbReference type="Proteomes" id="UP001144347">
    <property type="component" value="Unassembled WGS sequence"/>
</dbReference>
<keyword evidence="3" id="KW-1185">Reference proteome</keyword>
<feature type="domain" description="Glycosyl transferase family 1" evidence="1">
    <location>
        <begin position="197"/>
        <end position="357"/>
    </location>
</feature>
<dbReference type="PANTHER" id="PTHR45947">
    <property type="entry name" value="SULFOQUINOVOSYL TRANSFERASE SQD2"/>
    <property type="match status" value="1"/>
</dbReference>
<dbReference type="CDD" id="cd03801">
    <property type="entry name" value="GT4_PimA-like"/>
    <property type="match status" value="1"/>
</dbReference>
<comment type="caution">
    <text evidence="2">The sequence shown here is derived from an EMBL/GenBank/DDBJ whole genome shotgun (WGS) entry which is preliminary data.</text>
</comment>
<dbReference type="RefSeq" id="WP_269427760.1">
    <property type="nucleotide sequence ID" value="NZ_JAPWGM010000003.1"/>
</dbReference>
<dbReference type="InterPro" id="IPR050194">
    <property type="entry name" value="Glycosyltransferase_grp1"/>
</dbReference>
<proteinExistence type="predicted"/>
<organism evidence="2 3">
    <name type="scientific">Pedobacter punctiformis</name>
    <dbReference type="NCBI Taxonomy" id="3004097"/>
    <lineage>
        <taxon>Bacteria</taxon>
        <taxon>Pseudomonadati</taxon>
        <taxon>Bacteroidota</taxon>
        <taxon>Sphingobacteriia</taxon>
        <taxon>Sphingobacteriales</taxon>
        <taxon>Sphingobacteriaceae</taxon>
        <taxon>Pedobacter</taxon>
    </lineage>
</organism>
<dbReference type="InterPro" id="IPR001296">
    <property type="entry name" value="Glyco_trans_1"/>
</dbReference>
<reference evidence="2" key="1">
    <citation type="submission" date="2022-12" db="EMBL/GenBank/DDBJ databases">
        <title>Genome sequence of HCMS5-2.</title>
        <authorList>
            <person name="Woo H."/>
        </authorList>
    </citation>
    <scope>NUCLEOTIDE SEQUENCE</scope>
    <source>
        <strain evidence="2">HCMS5-2</strain>
    </source>
</reference>